<evidence type="ECO:0000256" key="2">
    <source>
        <dbReference type="ARBA" id="ARBA00008284"/>
    </source>
</evidence>
<gene>
    <name evidence="9" type="ORF">AK812_SmicGene9508</name>
</gene>
<dbReference type="OrthoDB" id="10262359at2759"/>
<dbReference type="AlphaFoldDB" id="A0A1Q9EI94"/>
<feature type="domain" description="TM2" evidence="8">
    <location>
        <begin position="129"/>
        <end position="176"/>
    </location>
</feature>
<feature type="transmembrane region" description="Helical" evidence="7">
    <location>
        <begin position="135"/>
        <end position="152"/>
    </location>
</feature>
<evidence type="ECO:0000313" key="9">
    <source>
        <dbReference type="EMBL" id="OLQ07139.1"/>
    </source>
</evidence>
<reference evidence="9 10" key="1">
    <citation type="submission" date="2016-02" db="EMBL/GenBank/DDBJ databases">
        <title>Genome analysis of coral dinoflagellate symbionts highlights evolutionary adaptations to a symbiotic lifestyle.</title>
        <authorList>
            <person name="Aranda M."/>
            <person name="Li Y."/>
            <person name="Liew Y.J."/>
            <person name="Baumgarten S."/>
            <person name="Simakov O."/>
            <person name="Wilson M."/>
            <person name="Piel J."/>
            <person name="Ashoor H."/>
            <person name="Bougouffa S."/>
            <person name="Bajic V.B."/>
            <person name="Ryu T."/>
            <person name="Ravasi T."/>
            <person name="Bayer T."/>
            <person name="Micklem G."/>
            <person name="Kim H."/>
            <person name="Bhak J."/>
            <person name="Lajeunesse T.C."/>
            <person name="Voolstra C.R."/>
        </authorList>
    </citation>
    <scope>NUCLEOTIDE SEQUENCE [LARGE SCALE GENOMIC DNA]</scope>
    <source>
        <strain evidence="9 10">CCMP2467</strain>
    </source>
</reference>
<proteinExistence type="inferred from homology"/>
<organism evidence="9 10">
    <name type="scientific">Symbiodinium microadriaticum</name>
    <name type="common">Dinoflagellate</name>
    <name type="synonym">Zooxanthella microadriatica</name>
    <dbReference type="NCBI Taxonomy" id="2951"/>
    <lineage>
        <taxon>Eukaryota</taxon>
        <taxon>Sar</taxon>
        <taxon>Alveolata</taxon>
        <taxon>Dinophyceae</taxon>
        <taxon>Suessiales</taxon>
        <taxon>Symbiodiniaceae</taxon>
        <taxon>Symbiodinium</taxon>
    </lineage>
</organism>
<accession>A0A1Q9EI94</accession>
<comment type="subcellular location">
    <subcellularLocation>
        <location evidence="1">Membrane</location>
        <topology evidence="1">Multi-pass membrane protein</topology>
    </subcellularLocation>
</comment>
<evidence type="ECO:0000256" key="6">
    <source>
        <dbReference type="SAM" id="MobiDB-lite"/>
    </source>
</evidence>
<evidence type="ECO:0000313" key="10">
    <source>
        <dbReference type="Proteomes" id="UP000186817"/>
    </source>
</evidence>
<keyword evidence="5 7" id="KW-0472">Membrane</keyword>
<evidence type="ECO:0000256" key="1">
    <source>
        <dbReference type="ARBA" id="ARBA00004141"/>
    </source>
</evidence>
<comment type="similarity">
    <text evidence="2">Belongs to the TM2 family.</text>
</comment>
<dbReference type="InterPro" id="IPR007829">
    <property type="entry name" value="TM2"/>
</dbReference>
<evidence type="ECO:0000256" key="3">
    <source>
        <dbReference type="ARBA" id="ARBA00022692"/>
    </source>
</evidence>
<dbReference type="InterPro" id="IPR050932">
    <property type="entry name" value="TM2D1-3-like"/>
</dbReference>
<evidence type="ECO:0000256" key="5">
    <source>
        <dbReference type="ARBA" id="ARBA00023136"/>
    </source>
</evidence>
<dbReference type="Proteomes" id="UP000186817">
    <property type="component" value="Unassembled WGS sequence"/>
</dbReference>
<keyword evidence="10" id="KW-1185">Reference proteome</keyword>
<evidence type="ECO:0000256" key="4">
    <source>
        <dbReference type="ARBA" id="ARBA00022989"/>
    </source>
</evidence>
<dbReference type="EMBL" id="LSRX01000146">
    <property type="protein sequence ID" value="OLQ07139.1"/>
    <property type="molecule type" value="Genomic_DNA"/>
</dbReference>
<feature type="transmembrane region" description="Helical" evidence="7">
    <location>
        <begin position="204"/>
        <end position="226"/>
    </location>
</feature>
<dbReference type="GO" id="GO:0016020">
    <property type="term" value="C:membrane"/>
    <property type="evidence" value="ECO:0007669"/>
    <property type="project" value="UniProtKB-SubCell"/>
</dbReference>
<dbReference type="Pfam" id="PF05154">
    <property type="entry name" value="TM2"/>
    <property type="match status" value="1"/>
</dbReference>
<feature type="transmembrane region" description="Helical" evidence="7">
    <location>
        <begin position="158"/>
        <end position="183"/>
    </location>
</feature>
<dbReference type="PANTHER" id="PTHR21016:SF25">
    <property type="entry name" value="TM2 DOMAIN-CONTAINING PROTEIN DDB_G0277895-RELATED"/>
    <property type="match status" value="1"/>
</dbReference>
<name>A0A1Q9EI94_SYMMI</name>
<sequence length="368" mass="41342">MPKKARSALLRHDKPPSHFVYTFRLEPESTIFLNKIIEHPGAHWKSLLPACRPPCQAMAITTTEGNHWQVLGLAVVAIWGVYQTLRWCCSCCCRCCCGKREVPVPPPVAQPDAVQVDGRKVSVEHLIQTKDPRTAYFLWLTLGLVGAHHFYTDRLLHGVLAACSGNFLGMGWCLDFLLIPTYVAAINRQVPAEVARPDNSCRRLCCRLPLICTVITTVFLSLVFLLPSFLHGTGLVDLEQRMAGTAGNPYVILEVERDTAPEDVRKAYSSQLREVEASKDCQASNKACRAKKQNLKKAADFILNGIPRSAEPQREKKARRKTREQERSDDDPWGDWSDHLKAQWDALGDEIKEGSAQFAKNVEKDYFS</sequence>
<evidence type="ECO:0000259" key="8">
    <source>
        <dbReference type="Pfam" id="PF05154"/>
    </source>
</evidence>
<protein>
    <recommendedName>
        <fullName evidence="8">TM2 domain-containing protein</fullName>
    </recommendedName>
</protein>
<dbReference type="OMA" id="EASKDCQ"/>
<keyword evidence="3 7" id="KW-0812">Transmembrane</keyword>
<keyword evidence="4 7" id="KW-1133">Transmembrane helix</keyword>
<evidence type="ECO:0000256" key="7">
    <source>
        <dbReference type="SAM" id="Phobius"/>
    </source>
</evidence>
<feature type="region of interest" description="Disordered" evidence="6">
    <location>
        <begin position="310"/>
        <end position="338"/>
    </location>
</feature>
<comment type="caution">
    <text evidence="9">The sequence shown here is derived from an EMBL/GenBank/DDBJ whole genome shotgun (WGS) entry which is preliminary data.</text>
</comment>
<dbReference type="PANTHER" id="PTHR21016">
    <property type="entry name" value="BETA-AMYLOID BINDING PROTEIN-RELATED"/>
    <property type="match status" value="1"/>
</dbReference>